<dbReference type="Gene3D" id="3.30.40.10">
    <property type="entry name" value="Zinc/RING finger domain, C3HC4 (zinc finger)"/>
    <property type="match status" value="1"/>
</dbReference>
<gene>
    <name evidence="19" type="ORF">IFM89_031436</name>
</gene>
<dbReference type="Pfam" id="PF24475">
    <property type="entry name" value="RBD_DEAH11"/>
    <property type="match status" value="1"/>
</dbReference>
<keyword evidence="20" id="KW-1185">Reference proteome</keyword>
<dbReference type="SMART" id="SM00647">
    <property type="entry name" value="IBR"/>
    <property type="match status" value="2"/>
</dbReference>
<dbReference type="Gene3D" id="1.20.120.1750">
    <property type="match status" value="1"/>
</dbReference>
<dbReference type="PROSITE" id="PS51194">
    <property type="entry name" value="HELICASE_CTER"/>
    <property type="match status" value="1"/>
</dbReference>
<dbReference type="GO" id="GO:0003724">
    <property type="term" value="F:RNA helicase activity"/>
    <property type="evidence" value="ECO:0007669"/>
    <property type="project" value="UniProtKB-EC"/>
</dbReference>
<dbReference type="GO" id="GO:0005524">
    <property type="term" value="F:ATP binding"/>
    <property type="evidence" value="ECO:0007669"/>
    <property type="project" value="UniProtKB-KW"/>
</dbReference>
<dbReference type="PROSITE" id="PS00518">
    <property type="entry name" value="ZF_RING_1"/>
    <property type="match status" value="1"/>
</dbReference>
<evidence type="ECO:0000256" key="14">
    <source>
        <dbReference type="PROSITE-ProRule" id="PRU00176"/>
    </source>
</evidence>
<dbReference type="InterPro" id="IPR056247">
    <property type="entry name" value="KH_DEAH11/12_2nd"/>
</dbReference>
<dbReference type="Pfam" id="PF00271">
    <property type="entry name" value="Helicase_C"/>
    <property type="match status" value="1"/>
</dbReference>
<dbReference type="InterPro" id="IPR035979">
    <property type="entry name" value="RBD_domain_sf"/>
</dbReference>
<dbReference type="Proteomes" id="UP000631114">
    <property type="component" value="Unassembled WGS sequence"/>
</dbReference>
<proteinExistence type="inferred from homology"/>
<evidence type="ECO:0000259" key="17">
    <source>
        <dbReference type="PROSITE" id="PS51194"/>
    </source>
</evidence>
<dbReference type="InterPro" id="IPR056245">
    <property type="entry name" value="KH_DEAH11/12"/>
</dbReference>
<evidence type="ECO:0000259" key="16">
    <source>
        <dbReference type="PROSITE" id="PS51192"/>
    </source>
</evidence>
<dbReference type="SMART" id="SM00847">
    <property type="entry name" value="HA2"/>
    <property type="match status" value="1"/>
</dbReference>
<dbReference type="Pfam" id="PF24637">
    <property type="entry name" value="RRM_DEAH11"/>
    <property type="match status" value="1"/>
</dbReference>
<dbReference type="SUPFAM" id="SSF54928">
    <property type="entry name" value="RNA-binding domain, RBD"/>
    <property type="match status" value="1"/>
</dbReference>
<dbReference type="Pfam" id="PF24638">
    <property type="entry name" value="KH_DEAH11_1st"/>
    <property type="match status" value="1"/>
</dbReference>
<dbReference type="OrthoDB" id="10009520at2759"/>
<dbReference type="FunFam" id="1.20.120.1080:FF:000033">
    <property type="entry name" value="RBR-type E3 ubiquitin transferase"/>
    <property type="match status" value="1"/>
</dbReference>
<dbReference type="CDD" id="cd17917">
    <property type="entry name" value="DEXHc_RHA-like"/>
    <property type="match status" value="1"/>
</dbReference>
<dbReference type="InterPro" id="IPR002867">
    <property type="entry name" value="IBR_dom"/>
</dbReference>
<evidence type="ECO:0000256" key="5">
    <source>
        <dbReference type="ARBA" id="ARBA00022737"/>
    </source>
</evidence>
<dbReference type="GO" id="GO:0016740">
    <property type="term" value="F:transferase activity"/>
    <property type="evidence" value="ECO:0007669"/>
    <property type="project" value="UniProtKB-KW"/>
</dbReference>
<dbReference type="CDD" id="cd20335">
    <property type="entry name" value="BRcat_RBR"/>
    <property type="match status" value="1"/>
</dbReference>
<dbReference type="SUPFAM" id="SSF52540">
    <property type="entry name" value="P-loop containing nucleoside triphosphate hydrolases"/>
    <property type="match status" value="1"/>
</dbReference>
<dbReference type="PANTHER" id="PTHR18934:SF81">
    <property type="entry name" value="ATP-DEPENDENT RNA HELICASE DEAH11, CHLOROPLASTIC-RELATED"/>
    <property type="match status" value="1"/>
</dbReference>
<dbReference type="InterPro" id="IPR012677">
    <property type="entry name" value="Nucleotide-bd_a/b_plait_sf"/>
</dbReference>
<dbReference type="Pfam" id="PF00270">
    <property type="entry name" value="DEAD"/>
    <property type="match status" value="1"/>
</dbReference>
<protein>
    <recommendedName>
        <fullName evidence="2">RNA helicase</fullName>
        <ecNumber evidence="2">3.6.4.13</ecNumber>
    </recommendedName>
</protein>
<keyword evidence="12" id="KW-0067">ATP-binding</keyword>
<dbReference type="PROSITE" id="PS00028">
    <property type="entry name" value="ZINC_FINGER_C2H2_1"/>
    <property type="match status" value="1"/>
</dbReference>
<dbReference type="Pfam" id="PF24471">
    <property type="entry name" value="KH_DEAH11"/>
    <property type="match status" value="1"/>
</dbReference>
<dbReference type="SUPFAM" id="SSF57850">
    <property type="entry name" value="RING/U-box"/>
    <property type="match status" value="3"/>
</dbReference>
<evidence type="ECO:0000256" key="1">
    <source>
        <dbReference type="ARBA" id="ARBA00008792"/>
    </source>
</evidence>
<evidence type="ECO:0000259" key="15">
    <source>
        <dbReference type="PROSITE" id="PS50102"/>
    </source>
</evidence>
<dbReference type="InterPro" id="IPR002464">
    <property type="entry name" value="DNA/RNA_helicase_DEAH_CS"/>
</dbReference>
<evidence type="ECO:0000256" key="13">
    <source>
        <dbReference type="ARBA" id="ARBA00047984"/>
    </source>
</evidence>
<dbReference type="InterPro" id="IPR001650">
    <property type="entry name" value="Helicase_C-like"/>
</dbReference>
<feature type="domain" description="RING-type" evidence="18">
    <location>
        <begin position="1415"/>
        <end position="1623"/>
    </location>
</feature>
<dbReference type="InterPro" id="IPR011709">
    <property type="entry name" value="DEAD-box_helicase_OB_fold"/>
</dbReference>
<evidence type="ECO:0000256" key="10">
    <source>
        <dbReference type="ARBA" id="ARBA00022806"/>
    </source>
</evidence>
<dbReference type="InterPro" id="IPR000504">
    <property type="entry name" value="RRM_dom"/>
</dbReference>
<dbReference type="InterPro" id="IPR013083">
    <property type="entry name" value="Znf_RING/FYVE/PHD"/>
</dbReference>
<dbReference type="Gene3D" id="3.30.70.330">
    <property type="match status" value="1"/>
</dbReference>
<dbReference type="InterPro" id="IPR056244">
    <property type="entry name" value="RRM_DEAH11/12"/>
</dbReference>
<evidence type="ECO:0000256" key="7">
    <source>
        <dbReference type="ARBA" id="ARBA00022771"/>
    </source>
</evidence>
<dbReference type="EC" id="3.6.4.13" evidence="2"/>
<feature type="domain" description="RRM" evidence="15">
    <location>
        <begin position="972"/>
        <end position="1051"/>
    </location>
</feature>
<keyword evidence="9" id="KW-0378">Hydrolase</keyword>
<evidence type="ECO:0000313" key="19">
    <source>
        <dbReference type="EMBL" id="KAF9598768.1"/>
    </source>
</evidence>
<dbReference type="Gene3D" id="1.20.120.1080">
    <property type="match status" value="1"/>
</dbReference>
<dbReference type="SMART" id="SM00487">
    <property type="entry name" value="DEXDc"/>
    <property type="match status" value="1"/>
</dbReference>
<keyword evidence="4" id="KW-0479">Metal-binding</keyword>
<feature type="domain" description="Helicase C-terminal" evidence="17">
    <location>
        <begin position="414"/>
        <end position="584"/>
    </location>
</feature>
<dbReference type="PROSITE" id="PS51192">
    <property type="entry name" value="HELICASE_ATP_BIND_1"/>
    <property type="match status" value="1"/>
</dbReference>
<dbReference type="CDD" id="cd22585">
    <property type="entry name" value="Rcat_RBR_DEAH12-like"/>
    <property type="match status" value="1"/>
</dbReference>
<keyword evidence="11" id="KW-0862">Zinc</keyword>
<evidence type="ECO:0000256" key="9">
    <source>
        <dbReference type="ARBA" id="ARBA00022801"/>
    </source>
</evidence>
<dbReference type="GO" id="GO:0016787">
    <property type="term" value="F:hydrolase activity"/>
    <property type="evidence" value="ECO:0007669"/>
    <property type="project" value="UniProtKB-KW"/>
</dbReference>
<evidence type="ECO:0000313" key="20">
    <source>
        <dbReference type="Proteomes" id="UP000631114"/>
    </source>
</evidence>
<evidence type="ECO:0000256" key="4">
    <source>
        <dbReference type="ARBA" id="ARBA00022723"/>
    </source>
</evidence>
<dbReference type="InterPro" id="IPR056246">
    <property type="entry name" value="KH_DEAH11/12_1st"/>
</dbReference>
<dbReference type="InterPro" id="IPR017907">
    <property type="entry name" value="Znf_RING_CS"/>
</dbReference>
<dbReference type="CDD" id="cd18791">
    <property type="entry name" value="SF2_C_RHA"/>
    <property type="match status" value="1"/>
</dbReference>
<evidence type="ECO:0000256" key="6">
    <source>
        <dbReference type="ARBA" id="ARBA00022741"/>
    </source>
</evidence>
<evidence type="ECO:0000256" key="2">
    <source>
        <dbReference type="ARBA" id="ARBA00012552"/>
    </source>
</evidence>
<accession>A0A835HKZ1</accession>
<keyword evidence="7" id="KW-0863">Zinc-finger</keyword>
<dbReference type="InterPro" id="IPR013087">
    <property type="entry name" value="Znf_C2H2_type"/>
</dbReference>
<dbReference type="PROSITE" id="PS51873">
    <property type="entry name" value="TRIAD"/>
    <property type="match status" value="1"/>
</dbReference>
<dbReference type="Pfam" id="PF01485">
    <property type="entry name" value="IBR"/>
    <property type="match status" value="1"/>
</dbReference>
<organism evidence="19 20">
    <name type="scientific">Coptis chinensis</name>
    <dbReference type="NCBI Taxonomy" id="261450"/>
    <lineage>
        <taxon>Eukaryota</taxon>
        <taxon>Viridiplantae</taxon>
        <taxon>Streptophyta</taxon>
        <taxon>Embryophyta</taxon>
        <taxon>Tracheophyta</taxon>
        <taxon>Spermatophyta</taxon>
        <taxon>Magnoliopsida</taxon>
        <taxon>Ranunculales</taxon>
        <taxon>Ranunculaceae</taxon>
        <taxon>Coptidoideae</taxon>
        <taxon>Coptis</taxon>
    </lineage>
</organism>
<name>A0A835HKZ1_9MAGN</name>
<dbReference type="Pfam" id="PF24641">
    <property type="entry name" value="KH_DEAH11_2nd"/>
    <property type="match status" value="1"/>
</dbReference>
<dbReference type="SMART" id="SM00490">
    <property type="entry name" value="HELICc"/>
    <property type="match status" value="1"/>
</dbReference>
<keyword evidence="8" id="KW-0833">Ubl conjugation pathway</keyword>
<keyword evidence="3" id="KW-0808">Transferase</keyword>
<dbReference type="GO" id="GO:0003723">
    <property type="term" value="F:RNA binding"/>
    <property type="evidence" value="ECO:0007669"/>
    <property type="project" value="UniProtKB-UniRule"/>
</dbReference>
<dbReference type="InterPro" id="IPR044066">
    <property type="entry name" value="TRIAD_supradom"/>
</dbReference>
<comment type="similarity">
    <text evidence="1">Belongs to the DEAD box helicase family. DEAH subfamily.</text>
</comment>
<comment type="catalytic activity">
    <reaction evidence="13">
        <text>ATP + H2O = ADP + phosphate + H(+)</text>
        <dbReference type="Rhea" id="RHEA:13065"/>
        <dbReference type="ChEBI" id="CHEBI:15377"/>
        <dbReference type="ChEBI" id="CHEBI:15378"/>
        <dbReference type="ChEBI" id="CHEBI:30616"/>
        <dbReference type="ChEBI" id="CHEBI:43474"/>
        <dbReference type="ChEBI" id="CHEBI:456216"/>
        <dbReference type="EC" id="3.6.4.13"/>
    </reaction>
</comment>
<evidence type="ECO:0000256" key="11">
    <source>
        <dbReference type="ARBA" id="ARBA00022833"/>
    </source>
</evidence>
<dbReference type="PROSITE" id="PS50102">
    <property type="entry name" value="RRM"/>
    <property type="match status" value="1"/>
</dbReference>
<reference evidence="19 20" key="1">
    <citation type="submission" date="2020-10" db="EMBL/GenBank/DDBJ databases">
        <title>The Coptis chinensis genome and diversification of protoberbering-type alkaloids.</title>
        <authorList>
            <person name="Wang B."/>
            <person name="Shu S."/>
            <person name="Song C."/>
            <person name="Liu Y."/>
        </authorList>
    </citation>
    <scope>NUCLEOTIDE SEQUENCE [LARGE SCALE GENOMIC DNA]</scope>
    <source>
        <strain evidence="19">HL-2020</strain>
        <tissue evidence="19">Leaf</tissue>
    </source>
</reference>
<dbReference type="InterPro" id="IPR014001">
    <property type="entry name" value="Helicase_ATP-bd"/>
</dbReference>
<evidence type="ECO:0000256" key="12">
    <source>
        <dbReference type="ARBA" id="ARBA00022840"/>
    </source>
</evidence>
<comment type="caution">
    <text evidence="19">The sequence shown here is derived from an EMBL/GenBank/DDBJ whole genome shotgun (WGS) entry which is preliminary data.</text>
</comment>
<dbReference type="Pfam" id="PF07717">
    <property type="entry name" value="OB_NTP_bind"/>
    <property type="match status" value="1"/>
</dbReference>
<dbReference type="PANTHER" id="PTHR18934">
    <property type="entry name" value="ATP-DEPENDENT RNA HELICASE"/>
    <property type="match status" value="1"/>
</dbReference>
<evidence type="ECO:0000256" key="8">
    <source>
        <dbReference type="ARBA" id="ARBA00022786"/>
    </source>
</evidence>
<dbReference type="Gene3D" id="3.40.50.300">
    <property type="entry name" value="P-loop containing nucleotide triphosphate hydrolases"/>
    <property type="match status" value="2"/>
</dbReference>
<dbReference type="InterPro" id="IPR007502">
    <property type="entry name" value="Helicase-assoc_dom"/>
</dbReference>
<dbReference type="InterPro" id="IPR027417">
    <property type="entry name" value="P-loop_NTPase"/>
</dbReference>
<keyword evidence="10" id="KW-0347">Helicase</keyword>
<dbReference type="FunFam" id="1.20.120.1750:FF:000020">
    <property type="entry name" value="ATP-dependent RNA helicase DEAH12 chloroplastic"/>
    <property type="match status" value="1"/>
</dbReference>
<evidence type="ECO:0000256" key="3">
    <source>
        <dbReference type="ARBA" id="ARBA00022679"/>
    </source>
</evidence>
<evidence type="ECO:0000259" key="18">
    <source>
        <dbReference type="PROSITE" id="PS51873"/>
    </source>
</evidence>
<keyword evidence="5" id="KW-0677">Repeat</keyword>
<dbReference type="EMBL" id="JADFTS010000007">
    <property type="protein sequence ID" value="KAF9598768.1"/>
    <property type="molecule type" value="Genomic_DNA"/>
</dbReference>
<feature type="domain" description="Helicase ATP-binding" evidence="16">
    <location>
        <begin position="215"/>
        <end position="379"/>
    </location>
</feature>
<dbReference type="InterPro" id="IPR011545">
    <property type="entry name" value="DEAD/DEAH_box_helicase_dom"/>
</dbReference>
<dbReference type="GO" id="GO:0008270">
    <property type="term" value="F:zinc ion binding"/>
    <property type="evidence" value="ECO:0007669"/>
    <property type="project" value="UniProtKB-KW"/>
</dbReference>
<dbReference type="InterPro" id="IPR056248">
    <property type="entry name" value="RBD_DEAH11/12"/>
</dbReference>
<dbReference type="PROSITE" id="PS00690">
    <property type="entry name" value="DEAH_ATP_HELICASE"/>
    <property type="match status" value="1"/>
</dbReference>
<keyword evidence="6" id="KW-0547">Nucleotide-binding</keyword>
<sequence>MFIHHGPKLDTCQFVGYGPDVPSSVLTTQQPKNKIKGQIPGSEAKFISPSKYVAATLQYRQWKDTLDAILYLWGKRLKGVHYLNPNLISNVTVPSDKDELRNAMKSLFINHVKGLMEGDLVFRWRKKIEVAEKEVGEIDGAFKRRRGVKLFEFEKLERKKEGLVKEIELVKKRLEEFRIGMECVLGHIDGSQYNVPFVIDDGKLDVLMFPSELDWNKIHFVIAMVLIGETGSGKSTQLVQFLADSGLAGAGSIICTQPRKIAAVSLAQRVGEESSGCYKDDAVICYPSFSSAQGFKSKVIFMTDHCLLQHYMNDKTLAGISYVIVDEAHERSLNTDLLLALLKGLLLERVDLRLIIMSATADACKLSDYFFGCGTYHVDGRNFPVDIKYIPSASGQSDAIRRPELGNCASYVSDVVKTVNEIHRMEKEGAILAFLTSQIEVEWASENFKAPYTVALPLHGKLSSEEQEKVFKNYKERKVIFATNLAETSLTIPGIKFVVDCGMAKERWFEPSTGMNVLRVCRTSQSSANQRAGRAGRTEPGKCYRLYSEDDFQSMPSHQEPEIRKVHLGIAVLRIIAMGIKNVQDFDFIDAPNPKAIDMAIENLIHLGAITGKNGAFEFTENGRYLVKLGIEPRLGKLILESLHYRLCKEGLVLAAVMANASTIFYRVGNDDEKLKSDCRKVPFCHPDGDLFTLLSVYKEWENEPTANQSRWCVSNSINAKSMRRCKDAVQELEYCLKNELHSIIPNFWCWNPEEPTEHHKNLKKVILSSLAENVAMYSGYDRLGYQVALTKQYVQLHPSSSLLIYSQKPSWVVFADLLSMPSQYLACVTAIDHDCLYTLSPSLFDEMEKQKLLVTVMNGFGTLLLKRFCGKANSGLLSLVSQIQNACKDERIGIEIELDKNEIQVFAPPADMEMVTTRVNDALRYEAKWLTDECIEKCLYRGGPGSTPSFALIGAGGEIRHLELDKRYLTVDVFHSNLHTLDDKELLVMFEECVSGISSFHKYTGTGHGQDSEKWGRITFLTPEATEKAVLEMNGREVNGSLLKVSPSRPTSGGDRFTYPAVRARVCWPRRCSKGYAFVKCARQDVDFIIGDFSNLLIKGRFVYSERSKNEDSVVVSGIHRELSEPELLETFRTATNRKIFDIHLVRGEAVNNPSCSACEDALVKEIAPFIPSKNMPGNNFHVQSIQCQHMFHSSVSFPAPVYPVVKQQLDSLFESFRHRNGVTYNLERNENGSYRVKLSANATKTVADMRRPLEQILKGKNINHPNLTPSILQLLFTRDGIALKWTVQRDTGTFILYDRQNLNVRIFGPQEKLTTAEFRLVRSLLSLNENKQLEICLRGKDLPHNLMREVVKKFGPDLHGLKEKAPGAELVLSTRRHALLLRGDKELKQKLEEIIHDVARSLGDSGLSEVPEGETSCPICLCEVDDCYQLETCSHCFCRPCLVEQCESAIKSHDGFPLCCTHEGCGRPILLADLRSLLVAQKLEDLFRASLGAFVTSSGGNYRFCPSPDCPSLYRVTQPGMVAEPFVCGACYVETCKRCHLEYHPYIPCEKYKEFKEDPDSSLKEWCKGKEDVKCCPVCGYMIEKVDGCNHIECKCGNHICWVCLEYFSSSEDCYGHLRTVHLAII</sequence>
<dbReference type="Pfam" id="PF21010">
    <property type="entry name" value="HA2_C"/>
    <property type="match status" value="1"/>
</dbReference>
<dbReference type="FunFam" id="3.40.50.300:FF:001279">
    <property type="entry name" value="ATP-dependent RNA helicase DEAH12 chloroplastic"/>
    <property type="match status" value="1"/>
</dbReference>
<keyword evidence="14" id="KW-0694">RNA-binding</keyword>